<dbReference type="InterPro" id="IPR013325">
    <property type="entry name" value="RNA_pol_sigma_r2"/>
</dbReference>
<evidence type="ECO:0000259" key="8">
    <source>
        <dbReference type="Pfam" id="PF08281"/>
    </source>
</evidence>
<dbReference type="Proteomes" id="UP000594008">
    <property type="component" value="Chromosome"/>
</dbReference>
<dbReference type="Pfam" id="PF08281">
    <property type="entry name" value="Sigma70_r4_2"/>
    <property type="match status" value="1"/>
</dbReference>
<keyword evidence="2 6" id="KW-0805">Transcription regulation</keyword>
<dbReference type="NCBIfam" id="TIGR02937">
    <property type="entry name" value="sigma70-ECF"/>
    <property type="match status" value="1"/>
</dbReference>
<feature type="domain" description="RNA polymerase sigma-70 region 2" evidence="7">
    <location>
        <begin position="27"/>
        <end position="94"/>
    </location>
</feature>
<reference evidence="9 10" key="1">
    <citation type="submission" date="2020-10" db="EMBL/GenBank/DDBJ databases">
        <title>Streptomyces chromofuscus complate genome analysis.</title>
        <authorList>
            <person name="Anwar N."/>
        </authorList>
    </citation>
    <scope>NUCLEOTIDE SEQUENCE [LARGE SCALE GENOMIC DNA]</scope>
    <source>
        <strain evidence="9 10">DSM 40273</strain>
    </source>
</reference>
<evidence type="ECO:0000256" key="5">
    <source>
        <dbReference type="ARBA" id="ARBA00023163"/>
    </source>
</evidence>
<dbReference type="Pfam" id="PF04542">
    <property type="entry name" value="Sigma70_r2"/>
    <property type="match status" value="1"/>
</dbReference>
<dbReference type="PANTHER" id="PTHR43133">
    <property type="entry name" value="RNA POLYMERASE ECF-TYPE SIGMA FACTO"/>
    <property type="match status" value="1"/>
</dbReference>
<dbReference type="SUPFAM" id="SSF88659">
    <property type="entry name" value="Sigma3 and sigma4 domains of RNA polymerase sigma factors"/>
    <property type="match status" value="1"/>
</dbReference>
<dbReference type="GO" id="GO:0016987">
    <property type="term" value="F:sigma factor activity"/>
    <property type="evidence" value="ECO:0007669"/>
    <property type="project" value="UniProtKB-KW"/>
</dbReference>
<protein>
    <recommendedName>
        <fullName evidence="6">RNA polymerase sigma factor</fullName>
    </recommendedName>
</protein>
<dbReference type="PANTHER" id="PTHR43133:SF62">
    <property type="entry name" value="RNA POLYMERASE SIGMA FACTOR SIGZ"/>
    <property type="match status" value="1"/>
</dbReference>
<name>A0A7M2TCN3_STRCW</name>
<evidence type="ECO:0000256" key="4">
    <source>
        <dbReference type="ARBA" id="ARBA00023125"/>
    </source>
</evidence>
<sequence length="189" mass="20617">MHAQRIVDDDLATRFAGGDEECLAVVYRRFRPLVHALASRSLADRGEAEDVTQAVFLAAWSGRDGFAPERGALSAWLMGITRRKVADALAARYRRTELAEAAASMVLARAARSAADPEATIDRLLVTTELAKLSRAQRRVLSLAFYGDLSHAQIADLTGWPLGTVKSHARRGLHRLAHCLREETGTANA</sequence>
<accession>A0A7M2TCN3</accession>
<evidence type="ECO:0000256" key="2">
    <source>
        <dbReference type="ARBA" id="ARBA00023015"/>
    </source>
</evidence>
<dbReference type="InterPro" id="IPR039425">
    <property type="entry name" value="RNA_pol_sigma-70-like"/>
</dbReference>
<dbReference type="CDD" id="cd06171">
    <property type="entry name" value="Sigma70_r4"/>
    <property type="match status" value="1"/>
</dbReference>
<keyword evidence="10" id="KW-1185">Reference proteome</keyword>
<comment type="similarity">
    <text evidence="1 6">Belongs to the sigma-70 factor family. ECF subfamily.</text>
</comment>
<evidence type="ECO:0000313" key="9">
    <source>
        <dbReference type="EMBL" id="QOV46487.1"/>
    </source>
</evidence>
<dbReference type="GO" id="GO:0006950">
    <property type="term" value="P:response to stress"/>
    <property type="evidence" value="ECO:0007669"/>
    <property type="project" value="UniProtKB-ARBA"/>
</dbReference>
<keyword evidence="5 6" id="KW-0804">Transcription</keyword>
<dbReference type="RefSeq" id="WP_189696726.1">
    <property type="nucleotide sequence ID" value="NZ_BMTA01000003.1"/>
</dbReference>
<dbReference type="PROSITE" id="PS01063">
    <property type="entry name" value="SIGMA70_ECF"/>
    <property type="match status" value="1"/>
</dbReference>
<dbReference type="InterPro" id="IPR014284">
    <property type="entry name" value="RNA_pol_sigma-70_dom"/>
</dbReference>
<evidence type="ECO:0000256" key="3">
    <source>
        <dbReference type="ARBA" id="ARBA00023082"/>
    </source>
</evidence>
<keyword evidence="4 6" id="KW-0238">DNA-binding</keyword>
<dbReference type="InterPro" id="IPR013249">
    <property type="entry name" value="RNA_pol_sigma70_r4_t2"/>
</dbReference>
<evidence type="ECO:0000256" key="6">
    <source>
        <dbReference type="RuleBase" id="RU000716"/>
    </source>
</evidence>
<dbReference type="InterPro" id="IPR013324">
    <property type="entry name" value="RNA_pol_sigma_r3/r4-like"/>
</dbReference>
<dbReference type="SUPFAM" id="SSF88946">
    <property type="entry name" value="Sigma2 domain of RNA polymerase sigma factors"/>
    <property type="match status" value="1"/>
</dbReference>
<evidence type="ECO:0000259" key="7">
    <source>
        <dbReference type="Pfam" id="PF04542"/>
    </source>
</evidence>
<dbReference type="EMBL" id="CP063374">
    <property type="protein sequence ID" value="QOV46487.1"/>
    <property type="molecule type" value="Genomic_DNA"/>
</dbReference>
<dbReference type="Gene3D" id="1.10.1740.10">
    <property type="match status" value="1"/>
</dbReference>
<gene>
    <name evidence="9" type="ORF">IPT68_11605</name>
</gene>
<dbReference type="InterPro" id="IPR036388">
    <property type="entry name" value="WH-like_DNA-bd_sf"/>
</dbReference>
<dbReference type="KEGG" id="schf:IPT68_11605"/>
<dbReference type="AlphaFoldDB" id="A0A7M2TCN3"/>
<dbReference type="GO" id="GO:0006352">
    <property type="term" value="P:DNA-templated transcription initiation"/>
    <property type="evidence" value="ECO:0007669"/>
    <property type="project" value="InterPro"/>
</dbReference>
<dbReference type="InterPro" id="IPR007627">
    <property type="entry name" value="RNA_pol_sigma70_r2"/>
</dbReference>
<dbReference type="GO" id="GO:0003677">
    <property type="term" value="F:DNA binding"/>
    <property type="evidence" value="ECO:0007669"/>
    <property type="project" value="UniProtKB-KW"/>
</dbReference>
<feature type="domain" description="RNA polymerase sigma factor 70 region 4 type 2" evidence="8">
    <location>
        <begin position="125"/>
        <end position="176"/>
    </location>
</feature>
<dbReference type="Gene3D" id="1.10.10.10">
    <property type="entry name" value="Winged helix-like DNA-binding domain superfamily/Winged helix DNA-binding domain"/>
    <property type="match status" value="1"/>
</dbReference>
<organism evidence="9 10">
    <name type="scientific">Streptomyces chromofuscus</name>
    <dbReference type="NCBI Taxonomy" id="42881"/>
    <lineage>
        <taxon>Bacteria</taxon>
        <taxon>Bacillati</taxon>
        <taxon>Actinomycetota</taxon>
        <taxon>Actinomycetes</taxon>
        <taxon>Kitasatosporales</taxon>
        <taxon>Streptomycetaceae</taxon>
        <taxon>Streptomyces</taxon>
    </lineage>
</organism>
<keyword evidence="3 6" id="KW-0731">Sigma factor</keyword>
<evidence type="ECO:0000313" key="10">
    <source>
        <dbReference type="Proteomes" id="UP000594008"/>
    </source>
</evidence>
<evidence type="ECO:0000256" key="1">
    <source>
        <dbReference type="ARBA" id="ARBA00010641"/>
    </source>
</evidence>
<dbReference type="InterPro" id="IPR000838">
    <property type="entry name" value="RNA_pol_sigma70_ECF_CS"/>
</dbReference>
<proteinExistence type="inferred from homology"/>